<accession>A0ABS6E097</accession>
<sequence>MIRTILKRWWNLNMKIGCFMPIIGIFFKHLIIAQTEKEIQSKNFYIDVANISYSIMDDFCKEYAFETLMKEEIYRRTNCNNITFNSTADSVKIDNGNWIDISHIKRNFFKNFNN</sequence>
<reference evidence="1 2" key="1">
    <citation type="submission" date="2021-06" db="EMBL/GenBank/DDBJ databases">
        <authorList>
            <person name="Sun Q."/>
            <person name="Li D."/>
        </authorList>
    </citation>
    <scope>NUCLEOTIDE SEQUENCE [LARGE SCALE GENOMIC DNA]</scope>
    <source>
        <strain evidence="1 2">N19</strain>
    </source>
</reference>
<comment type="caution">
    <text evidence="1">The sequence shown here is derived from an EMBL/GenBank/DDBJ whole genome shotgun (WGS) entry which is preliminary data.</text>
</comment>
<protein>
    <submittedName>
        <fullName evidence="1">Uncharacterized protein</fullName>
    </submittedName>
</protein>
<dbReference type="Proteomes" id="UP001196301">
    <property type="component" value="Unassembled WGS sequence"/>
</dbReference>
<evidence type="ECO:0000313" key="1">
    <source>
        <dbReference type="EMBL" id="MBU5337407.1"/>
    </source>
</evidence>
<name>A0ABS6E097_9FIRM</name>
<gene>
    <name evidence="1" type="ORF">KQI20_13240</name>
</gene>
<organism evidence="1 2">
    <name type="scientific">Intestinibacter bartlettii</name>
    <dbReference type="NCBI Taxonomy" id="261299"/>
    <lineage>
        <taxon>Bacteria</taxon>
        <taxon>Bacillati</taxon>
        <taxon>Bacillota</taxon>
        <taxon>Clostridia</taxon>
        <taxon>Peptostreptococcales</taxon>
        <taxon>Peptostreptococcaceae</taxon>
        <taxon>Intestinibacter</taxon>
    </lineage>
</organism>
<dbReference type="EMBL" id="JAHLOQ010000056">
    <property type="protein sequence ID" value="MBU5337407.1"/>
    <property type="molecule type" value="Genomic_DNA"/>
</dbReference>
<evidence type="ECO:0000313" key="2">
    <source>
        <dbReference type="Proteomes" id="UP001196301"/>
    </source>
</evidence>
<dbReference type="RefSeq" id="WP_216572089.1">
    <property type="nucleotide sequence ID" value="NZ_JAHLOQ010000056.1"/>
</dbReference>
<keyword evidence="2" id="KW-1185">Reference proteome</keyword>
<proteinExistence type="predicted"/>